<protein>
    <recommendedName>
        <fullName evidence="3">Jumonji domain-containing protein 4</fullName>
    </recommendedName>
</protein>
<evidence type="ECO:0000313" key="5">
    <source>
        <dbReference type="EMBL" id="CAG9853749.1"/>
    </source>
</evidence>
<dbReference type="Gene3D" id="2.60.120.650">
    <property type="entry name" value="Cupin"/>
    <property type="match status" value="1"/>
</dbReference>
<dbReference type="OrthoDB" id="203487at2759"/>
<comment type="catalytic activity">
    <reaction evidence="2">
        <text>L-lysyl-[protein] + 2-oxoglutarate + O2 = 4-hydroxy-L-lysyl-[protein] + succinate + CO2</text>
        <dbReference type="Rhea" id="RHEA:57156"/>
        <dbReference type="Rhea" id="RHEA-COMP:9752"/>
        <dbReference type="Rhea" id="RHEA-COMP:15084"/>
        <dbReference type="ChEBI" id="CHEBI:15379"/>
        <dbReference type="ChEBI" id="CHEBI:16526"/>
        <dbReference type="ChEBI" id="CHEBI:16810"/>
        <dbReference type="ChEBI" id="CHEBI:29969"/>
        <dbReference type="ChEBI" id="CHEBI:30031"/>
        <dbReference type="ChEBI" id="CHEBI:141495"/>
    </reaction>
</comment>
<dbReference type="PROSITE" id="PS51184">
    <property type="entry name" value="JMJC"/>
    <property type="match status" value="1"/>
</dbReference>
<dbReference type="PANTHER" id="PTHR12480">
    <property type="entry name" value="ARGININE DEMETHYLASE AND LYSYL-HYDROXYLASE JMJD"/>
    <property type="match status" value="1"/>
</dbReference>
<keyword evidence="6" id="KW-1185">Reference proteome</keyword>
<name>A0A9N9T9C7_PHYSR</name>
<evidence type="ECO:0000256" key="1">
    <source>
        <dbReference type="ARBA" id="ARBA00038068"/>
    </source>
</evidence>
<dbReference type="GO" id="GO:0005737">
    <property type="term" value="C:cytoplasm"/>
    <property type="evidence" value="ECO:0007669"/>
    <property type="project" value="TreeGrafter"/>
</dbReference>
<dbReference type="GO" id="GO:0043565">
    <property type="term" value="F:sequence-specific DNA binding"/>
    <property type="evidence" value="ECO:0007669"/>
    <property type="project" value="TreeGrafter"/>
</dbReference>
<evidence type="ECO:0000256" key="2">
    <source>
        <dbReference type="ARBA" id="ARBA00047762"/>
    </source>
</evidence>
<dbReference type="AlphaFoldDB" id="A0A9N9T9C7"/>
<sequence length="402" mass="48019">MLNMQFEIESINKSTLNYTYNIDESLEVLDAKDVSYNYFFQNFMLPNKPCVIKSISEDWNCPKDWIENDKINIKYLGQHYGSDEVTVYDCKERYFNTQKSKKITFKEYLNEAQVSESHVSFPLEEYVKNWHLKLNHTDDNFYEVPIFFASDWLNEFYIENTSDDYRFVYMGSDKTWTPFHVDVFTSYSWSVNVYGKKKWLLFPPGEEEFLKDELGNIPYSILSKNSTSIGDRKYYEVIQHSGEAIFVPAGWHHEVYNLGDTISINHNWINGCNIHSMYRALLSNLRDIKIEIQDCKDMEDFEQHCQIMLNALFGMDLKMFYEFLKFIATKRIRMIENEPERVMYHGHIIGINHILFDLRAIREVLEIFVQYEEIELLDYFSDTNYSPQRLLEEIDFKLKLSD</sequence>
<proteinExistence type="inferred from homology"/>
<feature type="domain" description="JmjC" evidence="4">
    <location>
        <begin position="133"/>
        <end position="285"/>
    </location>
</feature>
<reference evidence="5" key="1">
    <citation type="submission" date="2022-01" db="EMBL/GenBank/DDBJ databases">
        <authorList>
            <person name="King R."/>
        </authorList>
    </citation>
    <scope>NUCLEOTIDE SEQUENCE</scope>
</reference>
<dbReference type="GO" id="GO:0016706">
    <property type="term" value="F:2-oxoglutarate-dependent dioxygenase activity"/>
    <property type="evidence" value="ECO:0007669"/>
    <property type="project" value="TreeGrafter"/>
</dbReference>
<comment type="similarity">
    <text evidence="1">Belongs to the JMJD6 family.</text>
</comment>
<dbReference type="Pfam" id="PF13621">
    <property type="entry name" value="Cupin_8"/>
    <property type="match status" value="1"/>
</dbReference>
<evidence type="ECO:0000259" key="4">
    <source>
        <dbReference type="PROSITE" id="PS51184"/>
    </source>
</evidence>
<evidence type="ECO:0000256" key="3">
    <source>
        <dbReference type="ARBA" id="ARBA00082904"/>
    </source>
</evidence>
<dbReference type="SUPFAM" id="SSF51197">
    <property type="entry name" value="Clavaminate synthase-like"/>
    <property type="match status" value="1"/>
</dbReference>
<dbReference type="SMART" id="SM00558">
    <property type="entry name" value="JmjC"/>
    <property type="match status" value="1"/>
</dbReference>
<dbReference type="GO" id="GO:0045905">
    <property type="term" value="P:positive regulation of translational termination"/>
    <property type="evidence" value="ECO:0007669"/>
    <property type="project" value="TreeGrafter"/>
</dbReference>
<dbReference type="InterPro" id="IPR050910">
    <property type="entry name" value="JMJD6_ArgDemeth/LysHydrox"/>
</dbReference>
<dbReference type="GO" id="GO:0005634">
    <property type="term" value="C:nucleus"/>
    <property type="evidence" value="ECO:0007669"/>
    <property type="project" value="TreeGrafter"/>
</dbReference>
<dbReference type="InterPro" id="IPR003347">
    <property type="entry name" value="JmjC_dom"/>
</dbReference>
<dbReference type="EMBL" id="OU900094">
    <property type="protein sequence ID" value="CAG9853749.1"/>
    <property type="molecule type" value="Genomic_DNA"/>
</dbReference>
<dbReference type="PANTHER" id="PTHR12480:SF6">
    <property type="entry name" value="2-OXOGLUTARATE AND IRON-DEPENDENT OXYGENASE JMJD4"/>
    <property type="match status" value="1"/>
</dbReference>
<evidence type="ECO:0000313" key="6">
    <source>
        <dbReference type="Proteomes" id="UP001153712"/>
    </source>
</evidence>
<accession>A0A9N9T9C7</accession>
<organism evidence="5 6">
    <name type="scientific">Phyllotreta striolata</name>
    <name type="common">Striped flea beetle</name>
    <name type="synonym">Crioceris striolata</name>
    <dbReference type="NCBI Taxonomy" id="444603"/>
    <lineage>
        <taxon>Eukaryota</taxon>
        <taxon>Metazoa</taxon>
        <taxon>Ecdysozoa</taxon>
        <taxon>Arthropoda</taxon>
        <taxon>Hexapoda</taxon>
        <taxon>Insecta</taxon>
        <taxon>Pterygota</taxon>
        <taxon>Neoptera</taxon>
        <taxon>Endopterygota</taxon>
        <taxon>Coleoptera</taxon>
        <taxon>Polyphaga</taxon>
        <taxon>Cucujiformia</taxon>
        <taxon>Chrysomeloidea</taxon>
        <taxon>Chrysomelidae</taxon>
        <taxon>Galerucinae</taxon>
        <taxon>Alticini</taxon>
        <taxon>Phyllotreta</taxon>
    </lineage>
</organism>
<dbReference type="Proteomes" id="UP001153712">
    <property type="component" value="Chromosome 1"/>
</dbReference>
<dbReference type="InterPro" id="IPR041667">
    <property type="entry name" value="Cupin_8"/>
</dbReference>
<gene>
    <name evidence="5" type="ORF">PHYEVI_LOCUS220</name>
</gene>